<dbReference type="RefSeq" id="WP_029939353.1">
    <property type="nucleotide sequence ID" value="NZ_CP035033.1"/>
</dbReference>
<sequence>MSTVKKQLFEQLALIGRSLSSPQRIELMDYLAQAERSVEELSQLTGLSLANTSRHLQQLKQAGLVAVRKQGKNRLYQLAGSDVVQLVHHLRQTAETHLAEVDRLMDAIMPGKSQTPVISSQALAEQLDQEKVLILDVRPAKEFQQGHIKGAINVLPENIDTTLAKLPEADETDTIVAYCRGPYCVYSYQMVEQLQAAGRLAWRLSEGFPEWKAAGLPYESCEVE</sequence>
<proteinExistence type="predicted"/>
<evidence type="ECO:0000313" key="7">
    <source>
        <dbReference type="Proteomes" id="UP000285478"/>
    </source>
</evidence>
<dbReference type="GO" id="GO:0003677">
    <property type="term" value="F:DNA binding"/>
    <property type="evidence" value="ECO:0007669"/>
    <property type="project" value="UniProtKB-KW"/>
</dbReference>
<evidence type="ECO:0000256" key="2">
    <source>
        <dbReference type="ARBA" id="ARBA00023125"/>
    </source>
</evidence>
<dbReference type="Gene3D" id="1.10.10.10">
    <property type="entry name" value="Winged helix-like DNA-binding domain superfamily/Winged helix DNA-binding domain"/>
    <property type="match status" value="1"/>
</dbReference>
<dbReference type="SUPFAM" id="SSF52821">
    <property type="entry name" value="Rhodanese/Cell cycle control phosphatase"/>
    <property type="match status" value="1"/>
</dbReference>
<dbReference type="CDD" id="cd00158">
    <property type="entry name" value="RHOD"/>
    <property type="match status" value="1"/>
</dbReference>
<dbReference type="CDD" id="cd00090">
    <property type="entry name" value="HTH_ARSR"/>
    <property type="match status" value="1"/>
</dbReference>
<keyword evidence="3" id="KW-0804">Transcription</keyword>
<dbReference type="SMART" id="SM00418">
    <property type="entry name" value="HTH_ARSR"/>
    <property type="match status" value="1"/>
</dbReference>
<keyword evidence="7" id="KW-1185">Reference proteome</keyword>
<dbReference type="Proteomes" id="UP000285478">
    <property type="component" value="Chromosome"/>
</dbReference>
<dbReference type="InterPro" id="IPR011991">
    <property type="entry name" value="ArsR-like_HTH"/>
</dbReference>
<feature type="domain" description="Rhodanese" evidence="4">
    <location>
        <begin position="128"/>
        <end position="220"/>
    </location>
</feature>
<dbReference type="Gene3D" id="3.40.250.10">
    <property type="entry name" value="Rhodanese-like domain"/>
    <property type="match status" value="1"/>
</dbReference>
<evidence type="ECO:0000259" key="5">
    <source>
        <dbReference type="PROSITE" id="PS50987"/>
    </source>
</evidence>
<dbReference type="PANTHER" id="PTHR43132:SF8">
    <property type="entry name" value="HTH-TYPE TRANSCRIPTIONAL REGULATOR KMTR"/>
    <property type="match status" value="1"/>
</dbReference>
<dbReference type="PROSITE" id="PS50987">
    <property type="entry name" value="HTH_ARSR_2"/>
    <property type="match status" value="1"/>
</dbReference>
<dbReference type="Pfam" id="PF01022">
    <property type="entry name" value="HTH_5"/>
    <property type="match status" value="1"/>
</dbReference>
<gene>
    <name evidence="6" type="ORF">EPV75_00680</name>
</gene>
<evidence type="ECO:0000256" key="3">
    <source>
        <dbReference type="ARBA" id="ARBA00023163"/>
    </source>
</evidence>
<dbReference type="InterPro" id="IPR036388">
    <property type="entry name" value="WH-like_DNA-bd_sf"/>
</dbReference>
<dbReference type="InterPro" id="IPR001845">
    <property type="entry name" value="HTH_ArsR_DNA-bd_dom"/>
</dbReference>
<dbReference type="NCBIfam" id="NF033788">
    <property type="entry name" value="HTH_metalloreg"/>
    <property type="match status" value="1"/>
</dbReference>
<dbReference type="AlphaFoldDB" id="A0A410H176"/>
<keyword evidence="2" id="KW-0238">DNA-binding</keyword>
<dbReference type="SMART" id="SM00450">
    <property type="entry name" value="RHOD"/>
    <property type="match status" value="1"/>
</dbReference>
<evidence type="ECO:0000256" key="1">
    <source>
        <dbReference type="ARBA" id="ARBA00023015"/>
    </source>
</evidence>
<dbReference type="PANTHER" id="PTHR43132">
    <property type="entry name" value="ARSENICAL RESISTANCE OPERON REPRESSOR ARSR-RELATED"/>
    <property type="match status" value="1"/>
</dbReference>
<dbReference type="PRINTS" id="PR00778">
    <property type="entry name" value="HTHARSR"/>
</dbReference>
<protein>
    <submittedName>
        <fullName evidence="6">ArsR family transcriptional regulator</fullName>
    </submittedName>
</protein>
<evidence type="ECO:0000313" key="6">
    <source>
        <dbReference type="EMBL" id="QAB14291.1"/>
    </source>
</evidence>
<feature type="domain" description="HTH arsR-type" evidence="5">
    <location>
        <begin position="4"/>
        <end position="98"/>
    </location>
</feature>
<keyword evidence="1" id="KW-0805">Transcription regulation</keyword>
<name>A0A410H176_9GAMM</name>
<dbReference type="Pfam" id="PF00581">
    <property type="entry name" value="Rhodanese"/>
    <property type="match status" value="1"/>
</dbReference>
<accession>A0A410H176</accession>
<reference evidence="6 7" key="1">
    <citation type="journal article" date="2018" name="Environ. Microbiol.">
        <title>Genomes of ubiquitous marine and hypersaline Hydrogenovibrio, Thiomicrorhabdus and Thiomicrospira spp. encode a diversity of mechanisms to sustain chemolithoautotrophy in heterogeneous environments.</title>
        <authorList>
            <person name="Scott K.M."/>
            <person name="Williams J."/>
            <person name="Porter C.M.B."/>
            <person name="Russel S."/>
            <person name="Harmer T.L."/>
            <person name="Paul J.H."/>
            <person name="Antonen K.M."/>
            <person name="Bridges M.K."/>
            <person name="Camper G.J."/>
            <person name="Campla C.K."/>
            <person name="Casella L.G."/>
            <person name="Chase E."/>
            <person name="Conrad J.W."/>
            <person name="Cruz M.C."/>
            <person name="Dunlap D.S."/>
            <person name="Duran L."/>
            <person name="Fahsbender E.M."/>
            <person name="Goldsmith D.B."/>
            <person name="Keeley R.F."/>
            <person name="Kondoff M.R."/>
            <person name="Kussy B.I."/>
            <person name="Lane M.K."/>
            <person name="Lawler S."/>
            <person name="Leigh B.A."/>
            <person name="Lewis C."/>
            <person name="Lostal L.M."/>
            <person name="Marking D."/>
            <person name="Mancera P.A."/>
            <person name="McClenthan E.C."/>
            <person name="McIntyre E.A."/>
            <person name="Mine J.A."/>
            <person name="Modi S."/>
            <person name="Moore B.D."/>
            <person name="Morgan W.A."/>
            <person name="Nelson K.M."/>
            <person name="Nguyen K.N."/>
            <person name="Ogburn N."/>
            <person name="Parrino D.G."/>
            <person name="Pedapudi A.D."/>
            <person name="Pelham R.P."/>
            <person name="Preece A.M."/>
            <person name="Rampersad E.A."/>
            <person name="Richardson J.C."/>
            <person name="Rodgers C.M."/>
            <person name="Schaffer B.L."/>
            <person name="Sheridan N.E."/>
            <person name="Solone M.R."/>
            <person name="Staley Z.R."/>
            <person name="Tabuchi M."/>
            <person name="Waide R.J."/>
            <person name="Wanjugi P.W."/>
            <person name="Young S."/>
            <person name="Clum A."/>
            <person name="Daum C."/>
            <person name="Huntemann M."/>
            <person name="Ivanova N."/>
            <person name="Kyrpides N."/>
            <person name="Mikhailova N."/>
            <person name="Palaniappan K."/>
            <person name="Pillay M."/>
            <person name="Reddy T.B.K."/>
            <person name="Shapiro N."/>
            <person name="Stamatis D."/>
            <person name="Varghese N."/>
            <person name="Woyke T."/>
            <person name="Boden R."/>
            <person name="Freyermuth S.K."/>
            <person name="Kerfeld C.A."/>
        </authorList>
    </citation>
    <scope>NUCLEOTIDE SEQUENCE [LARGE SCALE GENOMIC DNA]</scope>
    <source>
        <strain evidence="6 7">JR-2</strain>
    </source>
</reference>
<dbReference type="InterPro" id="IPR036873">
    <property type="entry name" value="Rhodanese-like_dom_sf"/>
</dbReference>
<evidence type="ECO:0000259" key="4">
    <source>
        <dbReference type="PROSITE" id="PS50206"/>
    </source>
</evidence>
<dbReference type="InterPro" id="IPR036390">
    <property type="entry name" value="WH_DNA-bd_sf"/>
</dbReference>
<organism evidence="6 7">
    <name type="scientific">Hydrogenovibrio thermophilus</name>
    <dbReference type="NCBI Taxonomy" id="265883"/>
    <lineage>
        <taxon>Bacteria</taxon>
        <taxon>Pseudomonadati</taxon>
        <taxon>Pseudomonadota</taxon>
        <taxon>Gammaproteobacteria</taxon>
        <taxon>Thiotrichales</taxon>
        <taxon>Piscirickettsiaceae</taxon>
        <taxon>Hydrogenovibrio</taxon>
    </lineage>
</organism>
<dbReference type="KEGG" id="htr:EPV75_00680"/>
<dbReference type="SUPFAM" id="SSF46785">
    <property type="entry name" value="Winged helix' DNA-binding domain"/>
    <property type="match status" value="1"/>
</dbReference>
<dbReference type="GO" id="GO:0003700">
    <property type="term" value="F:DNA-binding transcription factor activity"/>
    <property type="evidence" value="ECO:0007669"/>
    <property type="project" value="InterPro"/>
</dbReference>
<dbReference type="InterPro" id="IPR051011">
    <property type="entry name" value="Metal_resp_trans_reg"/>
</dbReference>
<dbReference type="EMBL" id="CP035033">
    <property type="protein sequence ID" value="QAB14291.1"/>
    <property type="molecule type" value="Genomic_DNA"/>
</dbReference>
<dbReference type="InterPro" id="IPR001763">
    <property type="entry name" value="Rhodanese-like_dom"/>
</dbReference>
<dbReference type="PROSITE" id="PS50206">
    <property type="entry name" value="RHODANESE_3"/>
    <property type="match status" value="1"/>
</dbReference>